<evidence type="ECO:0000313" key="2">
    <source>
        <dbReference type="EMBL" id="MBW0473261.1"/>
    </source>
</evidence>
<feature type="compositionally biased region" description="Basic and acidic residues" evidence="1">
    <location>
        <begin position="100"/>
        <end position="116"/>
    </location>
</feature>
<dbReference type="EMBL" id="AVOT02003350">
    <property type="protein sequence ID" value="MBW0473261.1"/>
    <property type="molecule type" value="Genomic_DNA"/>
</dbReference>
<evidence type="ECO:0000313" key="3">
    <source>
        <dbReference type="Proteomes" id="UP000765509"/>
    </source>
</evidence>
<keyword evidence="3" id="KW-1185">Reference proteome</keyword>
<dbReference type="Proteomes" id="UP000765509">
    <property type="component" value="Unassembled WGS sequence"/>
</dbReference>
<accession>A0A9Q3GMT0</accession>
<name>A0A9Q3GMT0_9BASI</name>
<feature type="region of interest" description="Disordered" evidence="1">
    <location>
        <begin position="25"/>
        <end position="116"/>
    </location>
</feature>
<protein>
    <submittedName>
        <fullName evidence="2">Uncharacterized protein</fullName>
    </submittedName>
</protein>
<dbReference type="AlphaFoldDB" id="A0A9Q3GMT0"/>
<comment type="caution">
    <text evidence="2">The sequence shown here is derived from an EMBL/GenBank/DDBJ whole genome shotgun (WGS) entry which is preliminary data.</text>
</comment>
<reference evidence="2" key="1">
    <citation type="submission" date="2021-03" db="EMBL/GenBank/DDBJ databases">
        <title>Draft genome sequence of rust myrtle Austropuccinia psidii MF-1, a brazilian biotype.</title>
        <authorList>
            <person name="Quecine M.C."/>
            <person name="Pachon D.M.R."/>
            <person name="Bonatelli M.L."/>
            <person name="Correr F.H."/>
            <person name="Franceschini L.M."/>
            <person name="Leite T.F."/>
            <person name="Margarido G.R.A."/>
            <person name="Almeida C.A."/>
            <person name="Ferrarezi J.A."/>
            <person name="Labate C.A."/>
        </authorList>
    </citation>
    <scope>NUCLEOTIDE SEQUENCE</scope>
    <source>
        <strain evidence="2">MF-1</strain>
    </source>
</reference>
<feature type="compositionally biased region" description="Polar residues" evidence="1">
    <location>
        <begin position="64"/>
        <end position="76"/>
    </location>
</feature>
<proteinExistence type="predicted"/>
<organism evidence="2 3">
    <name type="scientific">Austropuccinia psidii MF-1</name>
    <dbReference type="NCBI Taxonomy" id="1389203"/>
    <lineage>
        <taxon>Eukaryota</taxon>
        <taxon>Fungi</taxon>
        <taxon>Dikarya</taxon>
        <taxon>Basidiomycota</taxon>
        <taxon>Pucciniomycotina</taxon>
        <taxon>Pucciniomycetes</taxon>
        <taxon>Pucciniales</taxon>
        <taxon>Sphaerophragmiaceae</taxon>
        <taxon>Austropuccinia</taxon>
    </lineage>
</organism>
<evidence type="ECO:0000256" key="1">
    <source>
        <dbReference type="SAM" id="MobiDB-lite"/>
    </source>
</evidence>
<gene>
    <name evidence="2" type="ORF">O181_012976</name>
</gene>
<sequence>MWPGGPIFEGLFLRFKSQVIPSTPINFQPVLSTTPSSIPPPSPNPSTARPSLVSEVRPSPIPQPRNSSMITSQQLQPVAIASRRREDQSPLPSPATQLFQKREHWPIGVTREDPDM</sequence>